<dbReference type="RefSeq" id="WP_144586081.1">
    <property type="nucleotide sequence ID" value="NZ_VJWX01000027.1"/>
</dbReference>
<proteinExistence type="predicted"/>
<dbReference type="InterPro" id="IPR027417">
    <property type="entry name" value="P-loop_NTPase"/>
</dbReference>
<evidence type="ECO:0000313" key="3">
    <source>
        <dbReference type="Proteomes" id="UP000320011"/>
    </source>
</evidence>
<feature type="region of interest" description="Disordered" evidence="1">
    <location>
        <begin position="537"/>
        <end position="561"/>
    </location>
</feature>
<name>A0A558DGE8_9PSEU</name>
<sequence length="2048" mass="219189">MAARRTRNACPHCDASASYPIWPDPGWPLNEARDRDDALNKLSAALTACPTPLAAALKQLTPTDISKGLTVMPVANRPRVLRPLGLMITPRSIGQHLCRDVLARFTRANDGDARHAAKALTHPMLADIRRNAFASEFSERSTQSVVRDVAECWSPGLARVAIWANGLASISDARMWLWAAEQSWFRSDSTTDEHIDAIVAAANHVIAVSPEYRFLENEEGGPTQSHAAAGEIGTPEVGTTAVTPVGDYPSGGGHTGSEQREKEDSSVAATVENPCGRVDPSREVAPTVAQLQKAGEDLRHALQDAVPAAQRVLDCVTADRPPTVEDLTVLSLARTTFDVAVATLQAIGATTDVDTGAGVRAALDDLVGSAADAPVRARLTQLHNLAAPTDNPMLVNALLTAQQRADALAAIPTWSAEERAQAEKLAILTELADPATSPVQAMALQQELVQTHPDLALLAVGAAQLTFVTSTSISVTVPASVDIEGTSELGGSDEVTMVSAETSADPVPAQVVDAPENASDKEISDDQVLQQAADEVTVASSTSEQPVDVADPPAAPTPSVVPNANEAISVAVSDEIAAHARLVEGLANLIAAHRFGMAAAVAHAAAWPASHQSALRIAALADVVRNEAGAINTALRAELTELDTTAAADDSPTALLIVASLLRTALVTGEPTAGAVLTELAGRVEPNLAEVADQVGRRALQGVLVGAPPLTVLADVVEVERRLRELSGVARAMLRPRTLRFKRATDIAKAWMAAGGLLGRPLMAVATDDRSTVSEVAIAIRRLGDAAHVAREIDTLDHKYKGASGKPIEGAGRQDLVNLVAEVVQTLANWNEAVLSVQRSSNAQQWTTSEVADMRAVVLDHRAEVLDALTALSEHTDPLLAAASGAATASLSLTFAVLDGSASLQPGEPAPAFAISAELLKVPGAVIDTSLGRVTVPDDTKVDELLAAARRTWVDAVTAQVAAENFDAAEFILTAAEAHLLPASDCNDVNAATSATVASARSAVRVELDATREQLWAELRRARTNNEVSEEQAGELTGLLRDADATTGNLAAVRRRLEGVAELLPLYRAEAARRLSERLTALPNVDSGTVERVARLIDSGELSTAEELIYFLEIGESVPQVPNQPDLQRFFPAVPDALPTGLTPDVIAAIRDRGQVPGCDVLDFNRLSADLAELAAVALDAWRQLAKTPAESRRQISERDLLLPALRVVGIEGNRIHRLDSLPRGRDRRFLDVVDVTISGKPLVPAFGSKVGGRLRVLLAWGQPSAQLLLSHADQDNSGDSLLIAYFGTMSAQSRRELAQHAVTGNRTAPVVVLDDAALAYLAAHGNRQMDATMSVLLPFSNVNPYVSKKRGLVAEEMFYGRDAERKSVLDPDGTQLLYGGRGLGKSALLRSAGHLFETQGAPGERVTLYLSLDTVGIRAGSAIGPEAIWDALLRDLAHHDVITPPRRQPSRNNPHEQVRAGVLRWLDADPHRRMLILLDETDRFFEADAPEFFQTNRLKELGLTTDGRIKVVFAGLHSVQRYAKSARNGPFSHLAQRPTVIGPLRPRWAANLLTRPLHALGYRFADDDLVNRVLGYCSYQPFLLQMFGWRLVATMRARRAVDVSDSEPPYVIAHTDVVIVESDSELKADISAAFHDTLHLDPRYNVIANVLAHHAHEFGLDARLSDVELREECLGWWDIGFEALDVEGFRAYLQEMVGLGVLAPNNDGRGWHLRSLNVLNMIGSKDDVITQLVGAATVSVPDEFIALETRPELREGRRSPLTAGQIDDVLGDHANQVRVILGSPATGIDDVAQAVRQAADVGNRFTVPMISSRRQFEEELVVGKPGQRRVVLTDLVALAPRDEACIAALTAAIEQRPQRPGVTRSAVIVAGLQQMGLWRTVMRDARHTPALGTVTLRRYDRKTLRVWALASEKFSVEERLERLLEVTGGWPMLVERAAARVAAGKDEGQVLAALAEELASQAGAAAFVDAVGISADKELLKAFTSILTLIDDAGATLPDLVTAASMTVDTPDTAVACLQALGVFDIEPSGKYRLEPLLVRSWRLSST</sequence>
<feature type="compositionally biased region" description="Low complexity" evidence="1">
    <location>
        <begin position="546"/>
        <end position="561"/>
    </location>
</feature>
<dbReference type="OrthoDB" id="6951663at2"/>
<reference evidence="2 3" key="2">
    <citation type="submission" date="2019-08" db="EMBL/GenBank/DDBJ databases">
        <title>Amycolatopsis acidicola sp. nov., isolated from peat swamp forest soil.</title>
        <authorList>
            <person name="Srisuk N."/>
        </authorList>
    </citation>
    <scope>NUCLEOTIDE SEQUENCE [LARGE SCALE GENOMIC DNA]</scope>
    <source>
        <strain evidence="2 3">TBRC 6029</strain>
    </source>
</reference>
<feature type="region of interest" description="Disordered" evidence="1">
    <location>
        <begin position="235"/>
        <end position="283"/>
    </location>
</feature>
<dbReference type="SUPFAM" id="SSF52540">
    <property type="entry name" value="P-loop containing nucleoside triphosphate hydrolases"/>
    <property type="match status" value="1"/>
</dbReference>
<dbReference type="Proteomes" id="UP000320011">
    <property type="component" value="Unassembled WGS sequence"/>
</dbReference>
<comment type="caution">
    <text evidence="2">The sequence shown here is derived from an EMBL/GenBank/DDBJ whole genome shotgun (WGS) entry which is preliminary data.</text>
</comment>
<protein>
    <submittedName>
        <fullName evidence="2">ATP-binding protein</fullName>
    </submittedName>
</protein>
<organism evidence="2 3">
    <name type="scientific">Amycolatopsis rhizosphaerae</name>
    <dbReference type="NCBI Taxonomy" id="2053003"/>
    <lineage>
        <taxon>Bacteria</taxon>
        <taxon>Bacillati</taxon>
        <taxon>Actinomycetota</taxon>
        <taxon>Actinomycetes</taxon>
        <taxon>Pseudonocardiales</taxon>
        <taxon>Pseudonocardiaceae</taxon>
        <taxon>Amycolatopsis</taxon>
    </lineage>
</organism>
<keyword evidence="2" id="KW-0547">Nucleotide-binding</keyword>
<evidence type="ECO:0000313" key="2">
    <source>
        <dbReference type="EMBL" id="TVT60104.1"/>
    </source>
</evidence>
<keyword evidence="2" id="KW-0067">ATP-binding</keyword>
<reference evidence="2 3" key="1">
    <citation type="submission" date="2019-07" db="EMBL/GenBank/DDBJ databases">
        <authorList>
            <person name="Duangmal K."/>
            <person name="Teo W.F.A."/>
        </authorList>
    </citation>
    <scope>NUCLEOTIDE SEQUENCE [LARGE SCALE GENOMIC DNA]</scope>
    <source>
        <strain evidence="2 3">TBRC 6029</strain>
    </source>
</reference>
<dbReference type="GO" id="GO:0005524">
    <property type="term" value="F:ATP binding"/>
    <property type="evidence" value="ECO:0007669"/>
    <property type="project" value="UniProtKB-KW"/>
</dbReference>
<keyword evidence="3" id="KW-1185">Reference proteome</keyword>
<accession>A0A558DGE8</accession>
<gene>
    <name evidence="2" type="ORF">FNH05_05025</name>
</gene>
<evidence type="ECO:0000256" key="1">
    <source>
        <dbReference type="SAM" id="MobiDB-lite"/>
    </source>
</evidence>
<dbReference type="EMBL" id="VJWX01000027">
    <property type="protein sequence ID" value="TVT60104.1"/>
    <property type="molecule type" value="Genomic_DNA"/>
</dbReference>